<dbReference type="CDD" id="cd02855">
    <property type="entry name" value="E_set_GBE_prok_N"/>
    <property type="match status" value="1"/>
</dbReference>
<dbReference type="InterPro" id="IPR006407">
    <property type="entry name" value="GlgB"/>
</dbReference>
<dbReference type="Gene3D" id="3.20.20.80">
    <property type="entry name" value="Glycosidases"/>
    <property type="match status" value="1"/>
</dbReference>
<comment type="function">
    <text evidence="9">Catalyzes the formation of the alpha-1,6-glucosidic linkages in glycogen by scission of a 1,4-alpha-linked oligosaccharide from growing alpha-1,4-glucan chains and the subsequent attachment of the oligosaccharide to the alpha-1,6 position.</text>
</comment>
<dbReference type="SUPFAM" id="SSF51445">
    <property type="entry name" value="(Trans)glycosidases"/>
    <property type="match status" value="1"/>
</dbReference>
<evidence type="ECO:0000256" key="1">
    <source>
        <dbReference type="ARBA" id="ARBA00000826"/>
    </source>
</evidence>
<keyword evidence="4 9" id="KW-0321">Glycogen metabolism</keyword>
<reference evidence="12" key="1">
    <citation type="journal article" date="2020" name="mSystems">
        <title>Genome- and Community-Level Interaction Insights into Carbon Utilization and Element Cycling Functions of Hydrothermarchaeota in Hydrothermal Sediment.</title>
        <authorList>
            <person name="Zhou Z."/>
            <person name="Liu Y."/>
            <person name="Xu W."/>
            <person name="Pan J."/>
            <person name="Luo Z.H."/>
            <person name="Li M."/>
        </authorList>
    </citation>
    <scope>NUCLEOTIDE SEQUENCE [LARGE SCALE GENOMIC DNA]</scope>
    <source>
        <strain evidence="12">SpSt-1182</strain>
    </source>
</reference>
<comment type="caution">
    <text evidence="12">The sequence shown here is derived from an EMBL/GenBank/DDBJ whole genome shotgun (WGS) entry which is preliminary data.</text>
</comment>
<dbReference type="AlphaFoldDB" id="A0A7V0T6D3"/>
<gene>
    <name evidence="9 12" type="primary">glgB</name>
    <name evidence="12" type="ORF">ENN51_05145</name>
</gene>
<dbReference type="NCBIfam" id="NF008967">
    <property type="entry name" value="PRK12313.1"/>
    <property type="match status" value="1"/>
</dbReference>
<evidence type="ECO:0000256" key="7">
    <source>
        <dbReference type="ARBA" id="ARBA00023056"/>
    </source>
</evidence>
<evidence type="ECO:0000256" key="8">
    <source>
        <dbReference type="ARBA" id="ARBA00023277"/>
    </source>
</evidence>
<dbReference type="SUPFAM" id="SSF81296">
    <property type="entry name" value="E set domains"/>
    <property type="match status" value="1"/>
</dbReference>
<dbReference type="Gene3D" id="2.60.40.1180">
    <property type="entry name" value="Golgi alpha-mannosidase II"/>
    <property type="match status" value="1"/>
</dbReference>
<comment type="catalytic activity">
    <reaction evidence="1 9">
        <text>Transfers a segment of a (1-&gt;4)-alpha-D-glucan chain to a primary hydroxy group in a similar glucan chain.</text>
        <dbReference type="EC" id="2.4.1.18"/>
    </reaction>
</comment>
<dbReference type="GO" id="GO:0005978">
    <property type="term" value="P:glycogen biosynthetic process"/>
    <property type="evidence" value="ECO:0007669"/>
    <property type="project" value="UniProtKB-UniRule"/>
</dbReference>
<dbReference type="Proteomes" id="UP000885672">
    <property type="component" value="Unassembled WGS sequence"/>
</dbReference>
<evidence type="ECO:0000256" key="2">
    <source>
        <dbReference type="ARBA" id="ARBA00004964"/>
    </source>
</evidence>
<dbReference type="InterPro" id="IPR004193">
    <property type="entry name" value="Glyco_hydro_13_N"/>
</dbReference>
<dbReference type="GO" id="GO:0003844">
    <property type="term" value="F:1,4-alpha-glucan branching enzyme activity"/>
    <property type="evidence" value="ECO:0007669"/>
    <property type="project" value="UniProtKB-UniRule"/>
</dbReference>
<name>A0A7V0T6D3_UNCW3</name>
<evidence type="ECO:0000256" key="6">
    <source>
        <dbReference type="ARBA" id="ARBA00022679"/>
    </source>
</evidence>
<dbReference type="CDD" id="cd11322">
    <property type="entry name" value="AmyAc_Glg_BE"/>
    <property type="match status" value="1"/>
</dbReference>
<dbReference type="EC" id="2.4.1.18" evidence="9"/>
<dbReference type="InterPro" id="IPR044143">
    <property type="entry name" value="GlgB_N_E_set_prok"/>
</dbReference>
<dbReference type="InterPro" id="IPR006047">
    <property type="entry name" value="GH13_cat_dom"/>
</dbReference>
<sequence length="639" mass="71564">MPVNPPAVIHGPSLWSEPDVRLFRQGRHFRLFDHLGAHPMTVDGRAGTLFSVWAPAAAGVSVIGDFNGWNPGAAPLAVRWDSSGIWEGFVPGVGPGARYKFRIGPGGGGPALEKTDPFGFRFELSPGGPCVVAASGYNWQDDDWLAARLERDPHRGPLAVYELHAGSWRRGPDGRFLGWAELADALIPYLLETGFSHVELLPVMEHPFYGSWGYQTIGYFAPSARYGTPDEFRAFVDRLHRAGIGVILDWSPAHFPDDPHGLARYDGSCLYEHEDPRRGRHPDWYTCIFNYGRPEVASFLASSALFWLEECHADGLRIDAVASMLYLDYSRPDGEWLANPFGGRENLEAMEFLRALNTAVYARCPGAFTVAEESTAWPGVTRPVHLGGLGFGYKWNMGWMHDTLQYCGRDPVHRRWHHNELTFGLTYAHSENFILPLSHDEVVHGKRSLLEKFPGDDWRKFAQLRLLLGWQYAHPGAKLLFMGGEIGQRREWNHDTALDWHLLDCAPHEGIRRLVCDLNRRYRELPALHERDTDPQGFEWVTASDSAHSVFAFLRRDRAGRPVLAVANFTPVPRTGYRVGVPVPGAWRELLNTDAAEYGGSGLGNLGRVEAEPLRFHNKPHSLDLSLPPLALVLLEPLD</sequence>
<dbReference type="InterPro" id="IPR013783">
    <property type="entry name" value="Ig-like_fold"/>
</dbReference>
<keyword evidence="5 9" id="KW-0328">Glycosyltransferase</keyword>
<dbReference type="Pfam" id="PF02806">
    <property type="entry name" value="Alpha-amylase_C"/>
    <property type="match status" value="1"/>
</dbReference>
<dbReference type="PANTHER" id="PTHR43651:SF3">
    <property type="entry name" value="1,4-ALPHA-GLUCAN-BRANCHING ENZYME"/>
    <property type="match status" value="1"/>
</dbReference>
<dbReference type="GO" id="GO:0043169">
    <property type="term" value="F:cation binding"/>
    <property type="evidence" value="ECO:0007669"/>
    <property type="project" value="InterPro"/>
</dbReference>
<evidence type="ECO:0000259" key="11">
    <source>
        <dbReference type="SMART" id="SM00642"/>
    </source>
</evidence>
<evidence type="ECO:0000256" key="10">
    <source>
        <dbReference type="PIRSR" id="PIRSR000463-1"/>
    </source>
</evidence>
<evidence type="ECO:0000256" key="3">
    <source>
        <dbReference type="ARBA" id="ARBA00009000"/>
    </source>
</evidence>
<comment type="similarity">
    <text evidence="3 9">Belongs to the glycosyl hydrolase 13 family. GlgB subfamily.</text>
</comment>
<proteinExistence type="inferred from homology"/>
<dbReference type="InterPro" id="IPR014756">
    <property type="entry name" value="Ig_E-set"/>
</dbReference>
<dbReference type="Gene3D" id="2.60.40.10">
    <property type="entry name" value="Immunoglobulins"/>
    <property type="match status" value="1"/>
</dbReference>
<keyword evidence="6 9" id="KW-0808">Transferase</keyword>
<protein>
    <recommendedName>
        <fullName evidence="9">1,4-alpha-glucan branching enzyme GlgB</fullName>
        <ecNumber evidence="9">2.4.1.18</ecNumber>
    </recommendedName>
    <alternativeName>
        <fullName evidence="9">1,4-alpha-D-glucan:1,4-alpha-D-glucan 6-glucosyl-transferase</fullName>
    </alternativeName>
    <alternativeName>
        <fullName evidence="9">Alpha-(1-&gt;4)-glucan branching enzyme</fullName>
    </alternativeName>
    <alternativeName>
        <fullName evidence="9">Glycogen branching enzyme</fullName>
        <shortName evidence="9">BE</shortName>
    </alternativeName>
</protein>
<feature type="domain" description="Glycosyl hydrolase family 13 catalytic" evidence="11">
    <location>
        <begin position="162"/>
        <end position="531"/>
    </location>
</feature>
<feature type="active site" description="Nucleophile" evidence="9 10">
    <location>
        <position position="319"/>
    </location>
</feature>
<dbReference type="NCBIfam" id="TIGR01515">
    <property type="entry name" value="branching_enzym"/>
    <property type="match status" value="1"/>
</dbReference>
<keyword evidence="7 9" id="KW-0320">Glycogen biosynthesis</keyword>
<keyword evidence="8 9" id="KW-0119">Carbohydrate metabolism</keyword>
<comment type="subunit">
    <text evidence="9">Monomer.</text>
</comment>
<dbReference type="PIRSF" id="PIRSF000463">
    <property type="entry name" value="GlgB"/>
    <property type="match status" value="1"/>
</dbReference>
<dbReference type="FunFam" id="2.60.40.1180:FF:000002">
    <property type="entry name" value="1,4-alpha-glucan branching enzyme GlgB"/>
    <property type="match status" value="1"/>
</dbReference>
<dbReference type="InterPro" id="IPR006048">
    <property type="entry name" value="A-amylase/branching_C"/>
</dbReference>
<dbReference type="EMBL" id="DSBX01000199">
    <property type="protein sequence ID" value="HDQ99655.1"/>
    <property type="molecule type" value="Genomic_DNA"/>
</dbReference>
<evidence type="ECO:0000256" key="9">
    <source>
        <dbReference type="HAMAP-Rule" id="MF_00685"/>
    </source>
</evidence>
<dbReference type="GO" id="GO:0005829">
    <property type="term" value="C:cytosol"/>
    <property type="evidence" value="ECO:0007669"/>
    <property type="project" value="TreeGrafter"/>
</dbReference>
<accession>A0A7V0T6D3</accession>
<dbReference type="NCBIfam" id="NF003811">
    <property type="entry name" value="PRK05402.1"/>
    <property type="match status" value="1"/>
</dbReference>
<dbReference type="Pfam" id="PF02922">
    <property type="entry name" value="CBM_48"/>
    <property type="match status" value="1"/>
</dbReference>
<organism evidence="12">
    <name type="scientific">candidate division WOR-3 bacterium</name>
    <dbReference type="NCBI Taxonomy" id="2052148"/>
    <lineage>
        <taxon>Bacteria</taxon>
        <taxon>Bacteria division WOR-3</taxon>
    </lineage>
</organism>
<evidence type="ECO:0000313" key="12">
    <source>
        <dbReference type="EMBL" id="HDQ99655.1"/>
    </source>
</evidence>
<dbReference type="InterPro" id="IPR017853">
    <property type="entry name" value="GH"/>
</dbReference>
<dbReference type="InterPro" id="IPR013780">
    <property type="entry name" value="Glyco_hydro_b"/>
</dbReference>
<feature type="active site" description="Proton donor" evidence="9 10">
    <location>
        <position position="372"/>
    </location>
</feature>
<evidence type="ECO:0000256" key="4">
    <source>
        <dbReference type="ARBA" id="ARBA00022600"/>
    </source>
</evidence>
<dbReference type="FunFam" id="3.20.20.80:FF:000003">
    <property type="entry name" value="1,4-alpha-glucan branching enzyme GlgB"/>
    <property type="match status" value="1"/>
</dbReference>
<dbReference type="InterPro" id="IPR037439">
    <property type="entry name" value="Branching_enzy"/>
</dbReference>
<dbReference type="HAMAP" id="MF_00685">
    <property type="entry name" value="GlgB"/>
    <property type="match status" value="1"/>
</dbReference>
<dbReference type="SUPFAM" id="SSF51011">
    <property type="entry name" value="Glycosyl hydrolase domain"/>
    <property type="match status" value="1"/>
</dbReference>
<evidence type="ECO:0000256" key="5">
    <source>
        <dbReference type="ARBA" id="ARBA00022676"/>
    </source>
</evidence>
<dbReference type="SMART" id="SM00642">
    <property type="entry name" value="Aamy"/>
    <property type="match status" value="1"/>
</dbReference>
<dbReference type="GO" id="GO:0004553">
    <property type="term" value="F:hydrolase activity, hydrolyzing O-glycosyl compounds"/>
    <property type="evidence" value="ECO:0007669"/>
    <property type="project" value="InterPro"/>
</dbReference>
<dbReference type="PANTHER" id="PTHR43651">
    <property type="entry name" value="1,4-ALPHA-GLUCAN-BRANCHING ENZYME"/>
    <property type="match status" value="1"/>
</dbReference>
<dbReference type="UniPathway" id="UPA00164"/>
<comment type="pathway">
    <text evidence="2 9">Glycan biosynthesis; glycogen biosynthesis.</text>
</comment>